<dbReference type="EMBL" id="LLYA01000166">
    <property type="protein sequence ID" value="KRR22283.1"/>
    <property type="molecule type" value="Genomic_DNA"/>
</dbReference>
<comment type="caution">
    <text evidence="1">The sequence shown here is derived from an EMBL/GenBank/DDBJ whole genome shotgun (WGS) entry which is preliminary data.</text>
</comment>
<evidence type="ECO:0000313" key="1">
    <source>
        <dbReference type="EMBL" id="KRR22283.1"/>
    </source>
</evidence>
<sequence length="66" mass="7059">MRSPVFLLMLPLIEQPTRTGPNSVAAKMLPTAAKPISIGRMGRTAGLMLFRAGIVCLALSAHDLVR</sequence>
<dbReference type="AlphaFoldDB" id="A0A0R3MQQ2"/>
<name>A0A0R3MQQ2_9BRAD</name>
<proteinExistence type="predicted"/>
<organism evidence="1 2">
    <name type="scientific">Bradyrhizobium retamae</name>
    <dbReference type="NCBI Taxonomy" id="1300035"/>
    <lineage>
        <taxon>Bacteria</taxon>
        <taxon>Pseudomonadati</taxon>
        <taxon>Pseudomonadota</taxon>
        <taxon>Alphaproteobacteria</taxon>
        <taxon>Hyphomicrobiales</taxon>
        <taxon>Nitrobacteraceae</taxon>
        <taxon>Bradyrhizobium</taxon>
    </lineage>
</organism>
<evidence type="ECO:0000313" key="2">
    <source>
        <dbReference type="Proteomes" id="UP000052023"/>
    </source>
</evidence>
<dbReference type="Proteomes" id="UP000052023">
    <property type="component" value="Unassembled WGS sequence"/>
</dbReference>
<gene>
    <name evidence="1" type="ORF">CQ13_29800</name>
</gene>
<protein>
    <submittedName>
        <fullName evidence="1">Uncharacterized protein</fullName>
    </submittedName>
</protein>
<accession>A0A0R3MQQ2</accession>
<keyword evidence="2" id="KW-1185">Reference proteome</keyword>
<reference evidence="1 2" key="1">
    <citation type="submission" date="2014-03" db="EMBL/GenBank/DDBJ databases">
        <title>Bradyrhizobium valentinum sp. nov., isolated from effective nodules of Lupinus mariae-josephae, a lupine endemic of basic-lime soils in Eastern Spain.</title>
        <authorList>
            <person name="Duran D."/>
            <person name="Rey L."/>
            <person name="Navarro A."/>
            <person name="Busquets A."/>
            <person name="Imperial J."/>
            <person name="Ruiz-Argueso T."/>
        </authorList>
    </citation>
    <scope>NUCLEOTIDE SEQUENCE [LARGE SCALE GENOMIC DNA]</scope>
    <source>
        <strain evidence="1 2">Ro19</strain>
    </source>
</reference>